<name>A0A1C7M7Y9_GRIFR</name>
<evidence type="ECO:0000313" key="2">
    <source>
        <dbReference type="Proteomes" id="UP000092993"/>
    </source>
</evidence>
<sequence length="83" mass="8833">MNVVIRSGRTPLTGLESIDCDQITADLHQASSLRLSAFFSLHFLHIPSSAFLAIQGAGNPLSPAADLIITVPNPPGSSLRPRR</sequence>
<dbReference type="EMBL" id="LUGG01000009">
    <property type="protein sequence ID" value="OBZ72519.1"/>
    <property type="molecule type" value="Genomic_DNA"/>
</dbReference>
<evidence type="ECO:0000313" key="1">
    <source>
        <dbReference type="EMBL" id="OBZ72519.1"/>
    </source>
</evidence>
<reference evidence="1 2" key="1">
    <citation type="submission" date="2016-03" db="EMBL/GenBank/DDBJ databases">
        <title>Whole genome sequencing of Grifola frondosa 9006-11.</title>
        <authorList>
            <person name="Min B."/>
            <person name="Park H."/>
            <person name="Kim J.-G."/>
            <person name="Cho H."/>
            <person name="Oh Y.-L."/>
            <person name="Kong W.-S."/>
            <person name="Choi I.-G."/>
        </authorList>
    </citation>
    <scope>NUCLEOTIDE SEQUENCE [LARGE SCALE GENOMIC DNA]</scope>
    <source>
        <strain evidence="1 2">9006-11</strain>
    </source>
</reference>
<organism evidence="1 2">
    <name type="scientific">Grifola frondosa</name>
    <name type="common">Maitake</name>
    <name type="synonym">Polyporus frondosus</name>
    <dbReference type="NCBI Taxonomy" id="5627"/>
    <lineage>
        <taxon>Eukaryota</taxon>
        <taxon>Fungi</taxon>
        <taxon>Dikarya</taxon>
        <taxon>Basidiomycota</taxon>
        <taxon>Agaricomycotina</taxon>
        <taxon>Agaricomycetes</taxon>
        <taxon>Polyporales</taxon>
        <taxon>Grifolaceae</taxon>
        <taxon>Grifola</taxon>
    </lineage>
</organism>
<keyword evidence="2" id="KW-1185">Reference proteome</keyword>
<protein>
    <submittedName>
        <fullName evidence="1">Uncharacterized protein</fullName>
    </submittedName>
</protein>
<comment type="caution">
    <text evidence="1">The sequence shown here is derived from an EMBL/GenBank/DDBJ whole genome shotgun (WGS) entry which is preliminary data.</text>
</comment>
<proteinExistence type="predicted"/>
<accession>A0A1C7M7Y9</accession>
<dbReference type="Proteomes" id="UP000092993">
    <property type="component" value="Unassembled WGS sequence"/>
</dbReference>
<gene>
    <name evidence="1" type="ORF">A0H81_07380</name>
</gene>
<dbReference type="AlphaFoldDB" id="A0A1C7M7Y9"/>